<accession>A0A1G2LRG7</accession>
<keyword evidence="2" id="KW-0472">Membrane</keyword>
<evidence type="ECO:0000313" key="3">
    <source>
        <dbReference type="EMBL" id="OHA14226.1"/>
    </source>
</evidence>
<sequence length="124" mass="13705">MKKIAAPIIFIFFTVAVLAPAYVFAGGRYGGGYGYGYGHPTETWGYGGKWETRNSSRSNAMWPVVVGVLGVGVLLLGYKMLKQQSQPSPPTYHPTYHPDKWPKEIEPPQQNQPASATYNVADPW</sequence>
<evidence type="ECO:0000256" key="2">
    <source>
        <dbReference type="SAM" id="Phobius"/>
    </source>
</evidence>
<dbReference type="AlphaFoldDB" id="A0A1G2LRG7"/>
<dbReference type="Proteomes" id="UP000178302">
    <property type="component" value="Unassembled WGS sequence"/>
</dbReference>
<protein>
    <submittedName>
        <fullName evidence="3">Uncharacterized protein</fullName>
    </submittedName>
</protein>
<keyword evidence="2" id="KW-1133">Transmembrane helix</keyword>
<reference evidence="3 4" key="1">
    <citation type="journal article" date="2016" name="Nat. Commun.">
        <title>Thousands of microbial genomes shed light on interconnected biogeochemical processes in an aquifer system.</title>
        <authorList>
            <person name="Anantharaman K."/>
            <person name="Brown C.T."/>
            <person name="Hug L.A."/>
            <person name="Sharon I."/>
            <person name="Castelle C.J."/>
            <person name="Probst A.J."/>
            <person name="Thomas B.C."/>
            <person name="Singh A."/>
            <person name="Wilkins M.J."/>
            <person name="Karaoz U."/>
            <person name="Brodie E.L."/>
            <person name="Williams K.H."/>
            <person name="Hubbard S.S."/>
            <person name="Banfield J.F."/>
        </authorList>
    </citation>
    <scope>NUCLEOTIDE SEQUENCE [LARGE SCALE GENOMIC DNA]</scope>
</reference>
<feature type="region of interest" description="Disordered" evidence="1">
    <location>
        <begin position="84"/>
        <end position="124"/>
    </location>
</feature>
<evidence type="ECO:0000313" key="4">
    <source>
        <dbReference type="Proteomes" id="UP000178302"/>
    </source>
</evidence>
<feature type="compositionally biased region" description="Polar residues" evidence="1">
    <location>
        <begin position="108"/>
        <end position="118"/>
    </location>
</feature>
<keyword evidence="2" id="KW-0812">Transmembrane</keyword>
<proteinExistence type="predicted"/>
<name>A0A1G2LRG7_9BACT</name>
<feature type="compositionally biased region" description="Basic and acidic residues" evidence="1">
    <location>
        <begin position="96"/>
        <end position="106"/>
    </location>
</feature>
<gene>
    <name evidence="3" type="ORF">A2909_02865</name>
</gene>
<organism evidence="3 4">
    <name type="scientific">Candidatus Tagabacteria bacterium RIFCSPLOWO2_01_FULL_39_11</name>
    <dbReference type="NCBI Taxonomy" id="1802295"/>
    <lineage>
        <taxon>Bacteria</taxon>
        <taxon>Candidatus Tagaibacteriota</taxon>
    </lineage>
</organism>
<evidence type="ECO:0000256" key="1">
    <source>
        <dbReference type="SAM" id="MobiDB-lite"/>
    </source>
</evidence>
<feature type="transmembrane region" description="Helical" evidence="2">
    <location>
        <begin position="60"/>
        <end position="78"/>
    </location>
</feature>
<dbReference type="EMBL" id="MHQZ01000016">
    <property type="protein sequence ID" value="OHA14226.1"/>
    <property type="molecule type" value="Genomic_DNA"/>
</dbReference>
<comment type="caution">
    <text evidence="3">The sequence shown here is derived from an EMBL/GenBank/DDBJ whole genome shotgun (WGS) entry which is preliminary data.</text>
</comment>